<evidence type="ECO:0000256" key="1">
    <source>
        <dbReference type="SAM" id="MobiDB-lite"/>
    </source>
</evidence>
<comment type="caution">
    <text evidence="3">The sequence shown here is derived from an EMBL/GenBank/DDBJ whole genome shotgun (WGS) entry which is preliminary data.</text>
</comment>
<keyword evidence="4" id="KW-1185">Reference proteome</keyword>
<evidence type="ECO:0000313" key="3">
    <source>
        <dbReference type="EMBL" id="MFB9643388.1"/>
    </source>
</evidence>
<feature type="signal peptide" evidence="2">
    <location>
        <begin position="1"/>
        <end position="28"/>
    </location>
</feature>
<dbReference type="Proteomes" id="UP001589667">
    <property type="component" value="Unassembled WGS sequence"/>
</dbReference>
<organism evidence="3 4">
    <name type="scientific">Agromyces lapidis</name>
    <dbReference type="NCBI Taxonomy" id="279574"/>
    <lineage>
        <taxon>Bacteria</taxon>
        <taxon>Bacillati</taxon>
        <taxon>Actinomycetota</taxon>
        <taxon>Actinomycetes</taxon>
        <taxon>Micrococcales</taxon>
        <taxon>Microbacteriaceae</taxon>
        <taxon>Agromyces</taxon>
    </lineage>
</organism>
<name>A0ABV5SSR2_9MICO</name>
<feature type="chain" id="PRO_5046358418" evidence="2">
    <location>
        <begin position="29"/>
        <end position="217"/>
    </location>
</feature>
<reference evidence="3 4" key="1">
    <citation type="submission" date="2024-09" db="EMBL/GenBank/DDBJ databases">
        <authorList>
            <person name="Sun Q."/>
            <person name="Mori K."/>
        </authorList>
    </citation>
    <scope>NUCLEOTIDE SEQUENCE [LARGE SCALE GENOMIC DNA]</scope>
    <source>
        <strain evidence="3 4">JCM 14321</strain>
    </source>
</reference>
<dbReference type="EMBL" id="JBHMBL010000003">
    <property type="protein sequence ID" value="MFB9643388.1"/>
    <property type="molecule type" value="Genomic_DNA"/>
</dbReference>
<dbReference type="RefSeq" id="WP_157425161.1">
    <property type="nucleotide sequence ID" value="NZ_BAAANI010000004.1"/>
</dbReference>
<proteinExistence type="predicted"/>
<protein>
    <submittedName>
        <fullName evidence="3">Uncharacterized protein</fullName>
    </submittedName>
</protein>
<gene>
    <name evidence="3" type="ORF">ACFFQV_13905</name>
</gene>
<keyword evidence="2" id="KW-0732">Signal</keyword>
<evidence type="ECO:0000313" key="4">
    <source>
        <dbReference type="Proteomes" id="UP001589667"/>
    </source>
</evidence>
<evidence type="ECO:0000256" key="2">
    <source>
        <dbReference type="SAM" id="SignalP"/>
    </source>
</evidence>
<sequence>MSRSRRFARSSIALGIAAIAMFALSGCAAPGEAASEEPTNPAPSAEPTVIGTPSATPSAAPVDPADVTTWTITTGGMGPIQRGAPAEATLAGLTAFETDEYCPGRIALSADGAATLLVIHPEGVDEVSAVWANGRPDADGVLPASPATEAGIELGSTMDELTAAYPELEPTNQPAAESFGYAVGDDASGYVNFLVEDDTVVMIGVQERAGVPKEFCG</sequence>
<feature type="region of interest" description="Disordered" evidence="1">
    <location>
        <begin position="31"/>
        <end position="63"/>
    </location>
</feature>
<dbReference type="PROSITE" id="PS51257">
    <property type="entry name" value="PROKAR_LIPOPROTEIN"/>
    <property type="match status" value="1"/>
</dbReference>
<accession>A0ABV5SSR2</accession>